<organism evidence="1 2">
    <name type="scientific">Gigaspora rosea</name>
    <dbReference type="NCBI Taxonomy" id="44941"/>
    <lineage>
        <taxon>Eukaryota</taxon>
        <taxon>Fungi</taxon>
        <taxon>Fungi incertae sedis</taxon>
        <taxon>Mucoromycota</taxon>
        <taxon>Glomeromycotina</taxon>
        <taxon>Glomeromycetes</taxon>
        <taxon>Diversisporales</taxon>
        <taxon>Gigasporaceae</taxon>
        <taxon>Gigaspora</taxon>
    </lineage>
</organism>
<dbReference type="OrthoDB" id="10436881at2759"/>
<name>A0A397TWM4_9GLOM</name>
<comment type="caution">
    <text evidence="1">The sequence shown here is derived from an EMBL/GenBank/DDBJ whole genome shotgun (WGS) entry which is preliminary data.</text>
</comment>
<keyword evidence="2" id="KW-1185">Reference proteome</keyword>
<dbReference type="EMBL" id="QKWP01003182">
    <property type="protein sequence ID" value="RIB01328.1"/>
    <property type="molecule type" value="Genomic_DNA"/>
</dbReference>
<protein>
    <submittedName>
        <fullName evidence="1">Uncharacterized protein</fullName>
    </submittedName>
</protein>
<reference evidence="1 2" key="1">
    <citation type="submission" date="2018-06" db="EMBL/GenBank/DDBJ databases">
        <title>Comparative genomics reveals the genomic features of Rhizophagus irregularis, R. cerebriforme, R. diaphanum and Gigaspora rosea, and their symbiotic lifestyle signature.</title>
        <authorList>
            <person name="Morin E."/>
            <person name="San Clemente H."/>
            <person name="Chen E.C.H."/>
            <person name="De La Providencia I."/>
            <person name="Hainaut M."/>
            <person name="Kuo A."/>
            <person name="Kohler A."/>
            <person name="Murat C."/>
            <person name="Tang N."/>
            <person name="Roy S."/>
            <person name="Loubradou J."/>
            <person name="Henrissat B."/>
            <person name="Grigoriev I.V."/>
            <person name="Corradi N."/>
            <person name="Roux C."/>
            <person name="Martin F.M."/>
        </authorList>
    </citation>
    <scope>NUCLEOTIDE SEQUENCE [LARGE SCALE GENOMIC DNA]</scope>
    <source>
        <strain evidence="1 2">DAOM 194757</strain>
    </source>
</reference>
<evidence type="ECO:0000313" key="1">
    <source>
        <dbReference type="EMBL" id="RIB01328.1"/>
    </source>
</evidence>
<accession>A0A397TWM4</accession>
<gene>
    <name evidence="1" type="ORF">C2G38_2256239</name>
</gene>
<dbReference type="Proteomes" id="UP000266673">
    <property type="component" value="Unassembled WGS sequence"/>
</dbReference>
<evidence type="ECO:0000313" key="2">
    <source>
        <dbReference type="Proteomes" id="UP000266673"/>
    </source>
</evidence>
<proteinExistence type="predicted"/>
<sequence length="222" mass="26249">MINDLFIKRKAKSLSFQPYYQFYNSSSVIENIYSHLTFEYQSLRTKMNDTSSLLQVREINSDTEEKVQSLEYQTVSETINTEKSKLVMELNDRNNIEICKVSLVPNYEIVNAGYEDYIFYKKVKYTIDEFLENQQKEIESLTEDNRLLEDYLSNEHKEINKDILALQKKIDKLEKWHLSRENDLRSRAKARIFKTGLDNEASIDFPFFMGILWIEMTGADGI</sequence>
<dbReference type="AlphaFoldDB" id="A0A397TWM4"/>